<gene>
    <name evidence="2" type="ORF">GCK72_010824</name>
</gene>
<evidence type="ECO:0008006" key="4">
    <source>
        <dbReference type="Google" id="ProtNLM"/>
    </source>
</evidence>
<evidence type="ECO:0000313" key="3">
    <source>
        <dbReference type="Proteomes" id="UP000483820"/>
    </source>
</evidence>
<organism evidence="2 3">
    <name type="scientific">Caenorhabditis remanei</name>
    <name type="common">Caenorhabditis vulgaris</name>
    <dbReference type="NCBI Taxonomy" id="31234"/>
    <lineage>
        <taxon>Eukaryota</taxon>
        <taxon>Metazoa</taxon>
        <taxon>Ecdysozoa</taxon>
        <taxon>Nematoda</taxon>
        <taxon>Chromadorea</taxon>
        <taxon>Rhabditida</taxon>
        <taxon>Rhabditina</taxon>
        <taxon>Rhabditomorpha</taxon>
        <taxon>Rhabditoidea</taxon>
        <taxon>Rhabditidae</taxon>
        <taxon>Peloderinae</taxon>
        <taxon>Caenorhabditis</taxon>
    </lineage>
</organism>
<dbReference type="KEGG" id="crq:GCK72_010824"/>
<dbReference type="PANTHER" id="PTHR33939">
    <property type="entry name" value="PROTEIN CBG22215"/>
    <property type="match status" value="1"/>
</dbReference>
<feature type="region of interest" description="Disordered" evidence="1">
    <location>
        <begin position="193"/>
        <end position="228"/>
    </location>
</feature>
<dbReference type="InterPro" id="IPR036397">
    <property type="entry name" value="RNaseH_sf"/>
</dbReference>
<dbReference type="GeneID" id="9813145"/>
<proteinExistence type="predicted"/>
<dbReference type="AlphaFoldDB" id="A0A6A5H8A1"/>
<protein>
    <recommendedName>
        <fullName evidence="4">Tc1-like transposase DDE domain-containing protein</fullName>
    </recommendedName>
</protein>
<evidence type="ECO:0000256" key="1">
    <source>
        <dbReference type="SAM" id="MobiDB-lite"/>
    </source>
</evidence>
<evidence type="ECO:0000313" key="2">
    <source>
        <dbReference type="EMBL" id="KAF1762562.1"/>
    </source>
</evidence>
<dbReference type="Gene3D" id="3.30.420.10">
    <property type="entry name" value="Ribonuclease H-like superfamily/Ribonuclease H"/>
    <property type="match status" value="1"/>
</dbReference>
<sequence length="228" mass="26162">MPSKKCCIIIDNAPIDNAPYHNLTREKPPTTSSKKDEIAFWMMEHNLLFSSKATKPELLSLVKSHIAANGGRAAFVVYEVNSWAEELYGVRNLRLPPYHCHWNAIEFVWADLKSHLRRFGDPSDKLEIVRNRALDFLQNYDGSKASSVIEHCRRDENDVRQMQHEKDQMVDDEDFSLVYNVNESVVEADIEEDLSDLSMNNEELNAVEGENEEANSLEEPSGDDFEML</sequence>
<dbReference type="PANTHER" id="PTHR33939:SF1">
    <property type="entry name" value="DUF4371 DOMAIN-CONTAINING PROTEIN"/>
    <property type="match status" value="1"/>
</dbReference>
<dbReference type="RefSeq" id="XP_053587630.1">
    <property type="nucleotide sequence ID" value="XM_053728053.1"/>
</dbReference>
<comment type="caution">
    <text evidence="2">The sequence shown here is derived from an EMBL/GenBank/DDBJ whole genome shotgun (WGS) entry which is preliminary data.</text>
</comment>
<name>A0A6A5H8A1_CAERE</name>
<dbReference type="GO" id="GO:0003676">
    <property type="term" value="F:nucleic acid binding"/>
    <property type="evidence" value="ECO:0007669"/>
    <property type="project" value="InterPro"/>
</dbReference>
<accession>A0A6A5H8A1</accession>
<feature type="compositionally biased region" description="Acidic residues" evidence="1">
    <location>
        <begin position="209"/>
        <end position="228"/>
    </location>
</feature>
<dbReference type="EMBL" id="WUAV01000003">
    <property type="protein sequence ID" value="KAF1762562.1"/>
    <property type="molecule type" value="Genomic_DNA"/>
</dbReference>
<dbReference type="Proteomes" id="UP000483820">
    <property type="component" value="Chromosome III"/>
</dbReference>
<reference evidence="2 3" key="1">
    <citation type="submission" date="2019-12" db="EMBL/GenBank/DDBJ databases">
        <title>Chromosome-level assembly of the Caenorhabditis remanei genome.</title>
        <authorList>
            <person name="Teterina A.A."/>
            <person name="Willis J.H."/>
            <person name="Phillips P.C."/>
        </authorList>
    </citation>
    <scope>NUCLEOTIDE SEQUENCE [LARGE SCALE GENOMIC DNA]</scope>
    <source>
        <strain evidence="2 3">PX506</strain>
        <tissue evidence="2">Whole organism</tissue>
    </source>
</reference>
<dbReference type="CTD" id="9813145"/>